<comment type="caution">
    <text evidence="1">The sequence shown here is derived from an EMBL/GenBank/DDBJ whole genome shotgun (WGS) entry which is preliminary data.</text>
</comment>
<proteinExistence type="predicted"/>
<dbReference type="AlphaFoldDB" id="A0A8X6MPT8"/>
<name>A0A8X6MPT8_NEPPI</name>
<sequence length="90" mass="10384">MVAVYILEIEKTFAFRWKTVLKSTWILQFKNQGLQFGNQIMSLEMFTVKGNLNALAVHMQPIGNKICCDILLVIQKSDLLFVHFVVKHSD</sequence>
<evidence type="ECO:0000313" key="2">
    <source>
        <dbReference type="Proteomes" id="UP000887013"/>
    </source>
</evidence>
<accession>A0A8X6MPT8</accession>
<dbReference type="Proteomes" id="UP000887013">
    <property type="component" value="Unassembled WGS sequence"/>
</dbReference>
<keyword evidence="2" id="KW-1185">Reference proteome</keyword>
<organism evidence="1 2">
    <name type="scientific">Nephila pilipes</name>
    <name type="common">Giant wood spider</name>
    <name type="synonym">Nephila maculata</name>
    <dbReference type="NCBI Taxonomy" id="299642"/>
    <lineage>
        <taxon>Eukaryota</taxon>
        <taxon>Metazoa</taxon>
        <taxon>Ecdysozoa</taxon>
        <taxon>Arthropoda</taxon>
        <taxon>Chelicerata</taxon>
        <taxon>Arachnida</taxon>
        <taxon>Araneae</taxon>
        <taxon>Araneomorphae</taxon>
        <taxon>Entelegynae</taxon>
        <taxon>Araneoidea</taxon>
        <taxon>Nephilidae</taxon>
        <taxon>Nephila</taxon>
    </lineage>
</organism>
<protein>
    <submittedName>
        <fullName evidence="1">Uncharacterized protein</fullName>
    </submittedName>
</protein>
<gene>
    <name evidence="1" type="ORF">NPIL_620331</name>
</gene>
<evidence type="ECO:0000313" key="1">
    <source>
        <dbReference type="EMBL" id="GFS71602.1"/>
    </source>
</evidence>
<reference evidence="1" key="1">
    <citation type="submission" date="2020-08" db="EMBL/GenBank/DDBJ databases">
        <title>Multicomponent nature underlies the extraordinary mechanical properties of spider dragline silk.</title>
        <authorList>
            <person name="Kono N."/>
            <person name="Nakamura H."/>
            <person name="Mori M."/>
            <person name="Yoshida Y."/>
            <person name="Ohtoshi R."/>
            <person name="Malay A.D."/>
            <person name="Moran D.A.P."/>
            <person name="Tomita M."/>
            <person name="Numata K."/>
            <person name="Arakawa K."/>
        </authorList>
    </citation>
    <scope>NUCLEOTIDE SEQUENCE</scope>
</reference>
<dbReference type="EMBL" id="BMAW01095747">
    <property type="protein sequence ID" value="GFS71602.1"/>
    <property type="molecule type" value="Genomic_DNA"/>
</dbReference>